<dbReference type="AlphaFoldDB" id="A0A448WPY9"/>
<dbReference type="Proteomes" id="UP000784294">
    <property type="component" value="Unassembled WGS sequence"/>
</dbReference>
<organism evidence="1 2">
    <name type="scientific">Protopolystoma xenopodis</name>
    <dbReference type="NCBI Taxonomy" id="117903"/>
    <lineage>
        <taxon>Eukaryota</taxon>
        <taxon>Metazoa</taxon>
        <taxon>Spiralia</taxon>
        <taxon>Lophotrochozoa</taxon>
        <taxon>Platyhelminthes</taxon>
        <taxon>Monogenea</taxon>
        <taxon>Polyopisthocotylea</taxon>
        <taxon>Polystomatidea</taxon>
        <taxon>Polystomatidae</taxon>
        <taxon>Protopolystoma</taxon>
    </lineage>
</organism>
<dbReference type="EMBL" id="CAAALY010031660">
    <property type="protein sequence ID" value="VEL17226.1"/>
    <property type="molecule type" value="Genomic_DNA"/>
</dbReference>
<comment type="caution">
    <text evidence="1">The sequence shown here is derived from an EMBL/GenBank/DDBJ whole genome shotgun (WGS) entry which is preliminary data.</text>
</comment>
<name>A0A448WPY9_9PLAT</name>
<gene>
    <name evidence="1" type="ORF">PXEA_LOCUS10666</name>
</gene>
<protein>
    <submittedName>
        <fullName evidence="1">Uncharacterized protein</fullName>
    </submittedName>
</protein>
<accession>A0A448WPY9</accession>
<proteinExistence type="predicted"/>
<evidence type="ECO:0000313" key="2">
    <source>
        <dbReference type="Proteomes" id="UP000784294"/>
    </source>
</evidence>
<keyword evidence="2" id="KW-1185">Reference proteome</keyword>
<sequence length="105" mass="11862">MSLANWLAELSTASTLHGHSFFCTNSQPTPWCRPHVFSLILAIVWHRATRQVWGHVTRTKEPISSRSFRPSSEAVHFFAHRHSGSVCQPKREAVLVGLMDLAQRA</sequence>
<evidence type="ECO:0000313" key="1">
    <source>
        <dbReference type="EMBL" id="VEL17226.1"/>
    </source>
</evidence>
<reference evidence="1" key="1">
    <citation type="submission" date="2018-11" db="EMBL/GenBank/DDBJ databases">
        <authorList>
            <consortium name="Pathogen Informatics"/>
        </authorList>
    </citation>
    <scope>NUCLEOTIDE SEQUENCE</scope>
</reference>